<dbReference type="InterPro" id="IPR049625">
    <property type="entry name" value="Glyco_transf_61_cat"/>
</dbReference>
<evidence type="ECO:0000256" key="2">
    <source>
        <dbReference type="ARBA" id="ARBA00022679"/>
    </source>
</evidence>
<sequence>MRIGGLYPIFRQNYFIPVPTFITDPLEAFIPSQAESLPRKLLACGEFGSFEFNAVELRHPAARHLYPRNSSEVDTLVIAGALASGTSLHNPFHLMHSTIPLVWQLHHPDYGLCIPRSELDIRLAFHSAFHARRQVHFWKAFSRHSNDMAQISDAEKPQRLVIPAQWRFWWGPLAEMPPLPLGADATAKCYPRVIFGRELLRTGLGGFVTPRVVTFYHRYLNAVFAQSREREGPATGRAFDAELKMYGAMGVNPPQRQDAASLSQIAPGGPMDLDYFTADGSKYLTQPPALLPLDKEEVVQVDDEAEVKWAQSTTKKALRNVNVLWVQRPKRASRWIANMEEILNWLQGFEHPRFSDLRVRVLVAHFERLHPAIQWHLARHADILVGVTGAAMAWGAFMHQNAVILDLFPPGSKFCNEGWGSNTVSHYGGLARLSGMQYTCMEHPAALHGSENPTSQQEALYLADREVKEKFGGFWHGQNVRLNMPKFQQVFLEAVAKVLPFLPPERTADH</sequence>
<organism evidence="5">
    <name type="scientific">Cladocopium goreaui</name>
    <dbReference type="NCBI Taxonomy" id="2562237"/>
    <lineage>
        <taxon>Eukaryota</taxon>
        <taxon>Sar</taxon>
        <taxon>Alveolata</taxon>
        <taxon>Dinophyceae</taxon>
        <taxon>Suessiales</taxon>
        <taxon>Symbiodiniaceae</taxon>
        <taxon>Cladocopium</taxon>
    </lineage>
</organism>
<dbReference type="EMBL" id="CAMXCT030004312">
    <property type="protein sequence ID" value="CAL4795851.1"/>
    <property type="molecule type" value="Genomic_DNA"/>
</dbReference>
<gene>
    <name evidence="5" type="ORF">C1SCF055_LOCUS33971</name>
</gene>
<dbReference type="OrthoDB" id="424110at2759"/>
<feature type="domain" description="Glycosyltransferase 61 catalytic" evidence="4">
    <location>
        <begin position="300"/>
        <end position="405"/>
    </location>
</feature>
<evidence type="ECO:0000313" key="7">
    <source>
        <dbReference type="EMBL" id="CAL4795851.1"/>
    </source>
</evidence>
<dbReference type="PANTHER" id="PTHR20961">
    <property type="entry name" value="GLYCOSYLTRANSFERASE"/>
    <property type="match status" value="1"/>
</dbReference>
<dbReference type="EMBL" id="CAMXCT020004312">
    <property type="protein sequence ID" value="CAL1161914.1"/>
    <property type="molecule type" value="Genomic_DNA"/>
</dbReference>
<reference evidence="6" key="2">
    <citation type="submission" date="2024-04" db="EMBL/GenBank/DDBJ databases">
        <authorList>
            <person name="Chen Y."/>
            <person name="Shah S."/>
            <person name="Dougan E. K."/>
            <person name="Thang M."/>
            <person name="Chan C."/>
        </authorList>
    </citation>
    <scope>NUCLEOTIDE SEQUENCE [LARGE SCALE GENOMIC DNA]</scope>
</reference>
<reference evidence="5" key="1">
    <citation type="submission" date="2022-10" db="EMBL/GenBank/DDBJ databases">
        <authorList>
            <person name="Chen Y."/>
            <person name="Dougan E. K."/>
            <person name="Chan C."/>
            <person name="Rhodes N."/>
            <person name="Thang M."/>
        </authorList>
    </citation>
    <scope>NUCLEOTIDE SEQUENCE</scope>
</reference>
<dbReference type="GO" id="GO:0016757">
    <property type="term" value="F:glycosyltransferase activity"/>
    <property type="evidence" value="ECO:0007669"/>
    <property type="project" value="UniProtKB-KW"/>
</dbReference>
<evidence type="ECO:0000256" key="1">
    <source>
        <dbReference type="ARBA" id="ARBA00022676"/>
    </source>
</evidence>
<evidence type="ECO:0000256" key="3">
    <source>
        <dbReference type="ARBA" id="ARBA00023180"/>
    </source>
</evidence>
<evidence type="ECO:0000313" key="5">
    <source>
        <dbReference type="EMBL" id="CAI4008539.1"/>
    </source>
</evidence>
<comment type="caution">
    <text evidence="5">The sequence shown here is derived from an EMBL/GenBank/DDBJ whole genome shotgun (WGS) entry which is preliminary data.</text>
</comment>
<keyword evidence="3" id="KW-0325">Glycoprotein</keyword>
<dbReference type="InterPro" id="IPR007657">
    <property type="entry name" value="Glycosyltransferase_61"/>
</dbReference>
<evidence type="ECO:0000313" key="8">
    <source>
        <dbReference type="Proteomes" id="UP001152797"/>
    </source>
</evidence>
<name>A0A9P1DGH0_9DINO</name>
<protein>
    <submittedName>
        <fullName evidence="7">Protein xylosyltransferase</fullName>
    </submittedName>
</protein>
<dbReference type="EMBL" id="CAMXCT010004312">
    <property type="protein sequence ID" value="CAI4008539.1"/>
    <property type="molecule type" value="Genomic_DNA"/>
</dbReference>
<keyword evidence="1" id="KW-0328">Glycosyltransferase</keyword>
<keyword evidence="2" id="KW-0808">Transferase</keyword>
<dbReference type="Pfam" id="PF04577">
    <property type="entry name" value="Glyco_transf_61"/>
    <property type="match status" value="1"/>
</dbReference>
<proteinExistence type="predicted"/>
<dbReference type="Proteomes" id="UP001152797">
    <property type="component" value="Unassembled WGS sequence"/>
</dbReference>
<evidence type="ECO:0000259" key="4">
    <source>
        <dbReference type="Pfam" id="PF04577"/>
    </source>
</evidence>
<dbReference type="AlphaFoldDB" id="A0A9P1DGH0"/>
<evidence type="ECO:0000313" key="6">
    <source>
        <dbReference type="EMBL" id="CAL1161914.1"/>
    </source>
</evidence>
<accession>A0A9P1DGH0</accession>
<keyword evidence="8" id="KW-1185">Reference proteome</keyword>